<protein>
    <submittedName>
        <fullName evidence="4">Ferric-dicitrate binding protein FerR (Iron transport regulator)</fullName>
    </submittedName>
</protein>
<reference evidence="4 5" key="1">
    <citation type="submission" date="2023-07" db="EMBL/GenBank/DDBJ databases">
        <title>Sorghum-associated microbial communities from plants grown in Nebraska, USA.</title>
        <authorList>
            <person name="Schachtman D."/>
        </authorList>
    </citation>
    <scope>NUCLEOTIDE SEQUENCE [LARGE SCALE GENOMIC DNA]</scope>
    <source>
        <strain evidence="4 5">3262</strain>
    </source>
</reference>
<dbReference type="Pfam" id="PF04773">
    <property type="entry name" value="FecR"/>
    <property type="match status" value="1"/>
</dbReference>
<organism evidence="4 5">
    <name type="scientific">Mucilaginibacter pocheonensis</name>
    <dbReference type="NCBI Taxonomy" id="398050"/>
    <lineage>
        <taxon>Bacteria</taxon>
        <taxon>Pseudomonadati</taxon>
        <taxon>Bacteroidota</taxon>
        <taxon>Sphingobacteriia</taxon>
        <taxon>Sphingobacteriales</taxon>
        <taxon>Sphingobacteriaceae</taxon>
        <taxon>Mucilaginibacter</taxon>
    </lineage>
</organism>
<dbReference type="Proteomes" id="UP001247620">
    <property type="component" value="Unassembled WGS sequence"/>
</dbReference>
<dbReference type="EMBL" id="JAVDUU010000003">
    <property type="protein sequence ID" value="MDR6942915.1"/>
    <property type="molecule type" value="Genomic_DNA"/>
</dbReference>
<dbReference type="PANTHER" id="PTHR30273:SF2">
    <property type="entry name" value="PROTEIN FECR"/>
    <property type="match status" value="1"/>
</dbReference>
<dbReference type="InterPro" id="IPR006860">
    <property type="entry name" value="FecR"/>
</dbReference>
<dbReference type="PANTHER" id="PTHR30273">
    <property type="entry name" value="PERIPLASMIC SIGNAL SENSOR AND SIGMA FACTOR ACTIVATOR FECR-RELATED"/>
    <property type="match status" value="1"/>
</dbReference>
<sequence length="403" mass="44644">MSDKKLYDSFHISALLAGKLSNSLTAAEEAELAVWLDKSVSNREILEKLSNKSVRNEDIEHLLEFDAETALKDVKARIGYDQNTGLRPHRLRSYVIRIAVAATVLVTLAIGFLLYKNKPRTEQLSLHVKKTEITPGVNKAILVLSNGNKIDLQAARSGSIAYQAGTTVSKHTDGRIDYQSAGSATAQPGTGNQLNTLYVPKGGQYQLTLPDGTQVWLNAASSLSYPVAFKGKERLVKLTGEAYFEVAKNPGKPFHVNVDGKQTVEVLGTHFDIKAYKDDSDIRTTLLEGSVKVSGKNNHVIIKPGQMAINNLKEPLTIRNADLDEVMGWKNGLFVFNDERIEEVLKIAARWYDVDVEYHTSAGQKKLRGIISKYKNITELLDNITIISGIHYKIEGRRVILTN</sequence>
<feature type="domain" description="FecR protein" evidence="2">
    <location>
        <begin position="197"/>
        <end position="292"/>
    </location>
</feature>
<evidence type="ECO:0000256" key="1">
    <source>
        <dbReference type="SAM" id="Phobius"/>
    </source>
</evidence>
<accession>A0ABU1TDH8</accession>
<comment type="caution">
    <text evidence="4">The sequence shown here is derived from an EMBL/GenBank/DDBJ whole genome shotgun (WGS) entry which is preliminary data.</text>
</comment>
<keyword evidence="1" id="KW-0812">Transmembrane</keyword>
<gene>
    <name evidence="4" type="ORF">J2W55_002768</name>
</gene>
<dbReference type="Gene3D" id="2.60.120.1440">
    <property type="match status" value="1"/>
</dbReference>
<dbReference type="Gene3D" id="3.55.50.30">
    <property type="match status" value="1"/>
</dbReference>
<dbReference type="Pfam" id="PF16344">
    <property type="entry name" value="FecR_C"/>
    <property type="match status" value="1"/>
</dbReference>
<evidence type="ECO:0000259" key="3">
    <source>
        <dbReference type="Pfam" id="PF16344"/>
    </source>
</evidence>
<feature type="domain" description="Protein FecR C-terminal" evidence="3">
    <location>
        <begin position="334"/>
        <end position="401"/>
    </location>
</feature>
<evidence type="ECO:0000313" key="5">
    <source>
        <dbReference type="Proteomes" id="UP001247620"/>
    </source>
</evidence>
<evidence type="ECO:0000259" key="2">
    <source>
        <dbReference type="Pfam" id="PF04773"/>
    </source>
</evidence>
<dbReference type="InterPro" id="IPR012373">
    <property type="entry name" value="Ferrdict_sens_TM"/>
</dbReference>
<feature type="transmembrane region" description="Helical" evidence="1">
    <location>
        <begin position="94"/>
        <end position="115"/>
    </location>
</feature>
<keyword evidence="1" id="KW-0472">Membrane</keyword>
<name>A0ABU1TDH8_9SPHI</name>
<evidence type="ECO:0000313" key="4">
    <source>
        <dbReference type="EMBL" id="MDR6942915.1"/>
    </source>
</evidence>
<keyword evidence="5" id="KW-1185">Reference proteome</keyword>
<dbReference type="InterPro" id="IPR032508">
    <property type="entry name" value="FecR_C"/>
</dbReference>
<proteinExistence type="predicted"/>
<keyword evidence="1" id="KW-1133">Transmembrane helix</keyword>
<dbReference type="RefSeq" id="WP_310096499.1">
    <property type="nucleotide sequence ID" value="NZ_JAVDUU010000003.1"/>
</dbReference>